<name>A0A9N9RTE3_9DIPT</name>
<dbReference type="GO" id="GO:0006508">
    <property type="term" value="P:proteolysis"/>
    <property type="evidence" value="ECO:0007669"/>
    <property type="project" value="UniProtKB-KW"/>
</dbReference>
<evidence type="ECO:0000256" key="6">
    <source>
        <dbReference type="ARBA" id="ARBA00022833"/>
    </source>
</evidence>
<dbReference type="GO" id="GO:0046872">
    <property type="term" value="F:metal ion binding"/>
    <property type="evidence" value="ECO:0007669"/>
    <property type="project" value="UniProtKB-KW"/>
</dbReference>
<dbReference type="Pfam" id="PF05193">
    <property type="entry name" value="Peptidase_M16_C"/>
    <property type="match status" value="1"/>
</dbReference>
<dbReference type="InterPro" id="IPR007863">
    <property type="entry name" value="Peptidase_M16_C"/>
</dbReference>
<dbReference type="InterPro" id="IPR050626">
    <property type="entry name" value="Peptidase_M16"/>
</dbReference>
<evidence type="ECO:0000256" key="5">
    <source>
        <dbReference type="ARBA" id="ARBA00022801"/>
    </source>
</evidence>
<dbReference type="InterPro" id="IPR054734">
    <property type="entry name" value="PqqF-like_C_4"/>
</dbReference>
<dbReference type="OrthoDB" id="952271at2759"/>
<reference evidence="12" key="2">
    <citation type="submission" date="2022-10" db="EMBL/GenBank/DDBJ databases">
        <authorList>
            <consortium name="ENA_rothamsted_submissions"/>
            <consortium name="culmorum"/>
            <person name="King R."/>
        </authorList>
    </citation>
    <scope>NUCLEOTIDE SEQUENCE</scope>
</reference>
<comment type="cofactor">
    <cofactor evidence="1">
        <name>Zn(2+)</name>
        <dbReference type="ChEBI" id="CHEBI:29105"/>
    </cofactor>
</comment>
<keyword evidence="7" id="KW-0482">Metalloprotease</keyword>
<feature type="domain" description="Coenzyme PQQ synthesis protein F-like C-terminal lobe" evidence="11">
    <location>
        <begin position="776"/>
        <end position="877"/>
    </location>
</feature>
<evidence type="ECO:0000259" key="10">
    <source>
        <dbReference type="Pfam" id="PF16187"/>
    </source>
</evidence>
<evidence type="ECO:0008006" key="14">
    <source>
        <dbReference type="Google" id="ProtNLM"/>
    </source>
</evidence>
<evidence type="ECO:0000256" key="2">
    <source>
        <dbReference type="ARBA" id="ARBA00007261"/>
    </source>
</evidence>
<dbReference type="Proteomes" id="UP001153620">
    <property type="component" value="Chromosome 2"/>
</dbReference>
<dbReference type="PANTHER" id="PTHR43690:SF18">
    <property type="entry name" value="INSULIN-DEGRADING ENZYME-RELATED"/>
    <property type="match status" value="1"/>
</dbReference>
<dbReference type="FunFam" id="3.30.830.10:FF:000012">
    <property type="entry name" value="Protease 3"/>
    <property type="match status" value="1"/>
</dbReference>
<comment type="similarity">
    <text evidence="2">Belongs to the peptidase M16 family.</text>
</comment>
<dbReference type="SUPFAM" id="SSF63411">
    <property type="entry name" value="LuxS/MPP-like metallohydrolase"/>
    <property type="match status" value="4"/>
</dbReference>
<dbReference type="PANTHER" id="PTHR43690">
    <property type="entry name" value="NARDILYSIN"/>
    <property type="match status" value="1"/>
</dbReference>
<keyword evidence="4" id="KW-0479">Metal-binding</keyword>
<evidence type="ECO:0000256" key="7">
    <source>
        <dbReference type="ARBA" id="ARBA00023049"/>
    </source>
</evidence>
<keyword evidence="5" id="KW-0378">Hydrolase</keyword>
<evidence type="ECO:0000259" key="11">
    <source>
        <dbReference type="Pfam" id="PF22456"/>
    </source>
</evidence>
<dbReference type="InterPro" id="IPR011765">
    <property type="entry name" value="Pept_M16_N"/>
</dbReference>
<keyword evidence="13" id="KW-1185">Reference proteome</keyword>
<evidence type="ECO:0000313" key="13">
    <source>
        <dbReference type="Proteomes" id="UP001153620"/>
    </source>
</evidence>
<sequence>MDQVEILETPVKSEGDKKEYRLIKLKNGLKALLMKTYTDSENQDDNHAAASLMVEVGSFDEPREIGGLAHFLEHMIFMGNDKYPEESGFNDYVTANGGRRNAMTSDEFTLYYFDTFEEAFPEGLDRFAHMFIHPLLSKNAMQREREAVDSEYQMALSGEGARILGMLKLIISDTHHASQFDFGNLRTLKDEITDDDLHRELLKFMKKYTAEKIILCIQSKRNLDEQQAMVVEKFSAIASGTEPVKPTPEFNFYKITKPDFYSRIFHAKPRTGKKAILITWLLPPQVAHYKCKPLNHVAKIFENSGEGGIASYLKDRNLVLSFTQHNESEGIGYNREFCITRLIIELTEYGFENIEKILESIFSYLLMIKNTPVEEHRRLFEQEQRSTEVSFKFHQEQSPISNVRNYCTNFLHHNDIDVLRTDLSTEFNEFAIENVINHMNEMRFNILFLNDKYDNYTKKEKFFGSEYEDFDFPERYKILWQERKLNDAFYLPKPNPFEATNFQIRINEEESPKYPVKILDTPAFEVWHKLDNKFKLPKVEIEISLMAPKHLNSEYNYLLFKLFDNMFTYHVRKKFFQAFNAELNGSFRISRRGCQFTFSGYNEKMELFIDMFTNEIKNVDEIVNESTFNNFKTEQKEEFFSAMRGVRHVASEYLAKLMIDSFHLDYDMYTVIDQITFEDVRKFVPKVLKKLKFKILAQGNITKAETLSIVNILDKNFSFETYNEKLEFKRRGYQLPLGTHAMRIKSLQPNDDNSYTKIYYQIGLKNKKIHNMNKILKKIIDPKVYDILRSKQQLGYAVGCQIDSFGGVQGVSIVVMSQEHKHKFTAIHSKIDDFMDTVVIPAINEMSEEEFEKVKDARVKELQQDLLGLDDETSLNWEEIENENYMFDKAEVFIEVTKQLTLEEFKEFFNSFASPEKQRKLCIQVIGSEGSDENVTTVDDVLNVEFISEKYTDHNLIVDIEAFQKNLHLYPVLERLE</sequence>
<proteinExistence type="inferred from homology"/>
<dbReference type="Pfam" id="PF00675">
    <property type="entry name" value="Peptidase_M16"/>
    <property type="match status" value="1"/>
</dbReference>
<dbReference type="Gene3D" id="3.30.830.10">
    <property type="entry name" value="Metalloenzyme, LuxS/M16 peptidase-like"/>
    <property type="match status" value="4"/>
</dbReference>
<feature type="domain" description="Peptidase M16 C-terminal" evidence="9">
    <location>
        <begin position="200"/>
        <end position="375"/>
    </location>
</feature>
<evidence type="ECO:0000259" key="8">
    <source>
        <dbReference type="Pfam" id="PF00675"/>
    </source>
</evidence>
<dbReference type="GO" id="GO:0004222">
    <property type="term" value="F:metalloendopeptidase activity"/>
    <property type="evidence" value="ECO:0007669"/>
    <property type="project" value="UniProtKB-ARBA"/>
</dbReference>
<dbReference type="Pfam" id="PF22456">
    <property type="entry name" value="PqqF-like_C_4"/>
    <property type="match status" value="1"/>
</dbReference>
<accession>A0A9N9RTE3</accession>
<protein>
    <recommendedName>
        <fullName evidence="14">Nardilysin</fullName>
    </recommendedName>
</protein>
<gene>
    <name evidence="12" type="ORF">CHIRRI_LOCUS7550</name>
</gene>
<evidence type="ECO:0000313" key="12">
    <source>
        <dbReference type="EMBL" id="CAG9804668.1"/>
    </source>
</evidence>
<dbReference type="InterPro" id="IPR032632">
    <property type="entry name" value="Peptidase_M16_M"/>
</dbReference>
<dbReference type="InterPro" id="IPR011249">
    <property type="entry name" value="Metalloenz_LuxS/M16"/>
</dbReference>
<evidence type="ECO:0000256" key="3">
    <source>
        <dbReference type="ARBA" id="ARBA00022670"/>
    </source>
</evidence>
<feature type="domain" description="Peptidase M16 middle/third" evidence="10">
    <location>
        <begin position="391"/>
        <end position="660"/>
    </location>
</feature>
<organism evidence="12 13">
    <name type="scientific">Chironomus riparius</name>
    <dbReference type="NCBI Taxonomy" id="315576"/>
    <lineage>
        <taxon>Eukaryota</taxon>
        <taxon>Metazoa</taxon>
        <taxon>Ecdysozoa</taxon>
        <taxon>Arthropoda</taxon>
        <taxon>Hexapoda</taxon>
        <taxon>Insecta</taxon>
        <taxon>Pterygota</taxon>
        <taxon>Neoptera</taxon>
        <taxon>Endopterygota</taxon>
        <taxon>Diptera</taxon>
        <taxon>Nematocera</taxon>
        <taxon>Chironomoidea</taxon>
        <taxon>Chironomidae</taxon>
        <taxon>Chironominae</taxon>
        <taxon>Chironomus</taxon>
    </lineage>
</organism>
<evidence type="ECO:0000259" key="9">
    <source>
        <dbReference type="Pfam" id="PF05193"/>
    </source>
</evidence>
<dbReference type="EMBL" id="OU895878">
    <property type="protein sequence ID" value="CAG9804668.1"/>
    <property type="molecule type" value="Genomic_DNA"/>
</dbReference>
<dbReference type="Pfam" id="PF16187">
    <property type="entry name" value="Peptidase_M16_M"/>
    <property type="match status" value="1"/>
</dbReference>
<reference evidence="12" key="1">
    <citation type="submission" date="2022-01" db="EMBL/GenBank/DDBJ databases">
        <authorList>
            <person name="King R."/>
        </authorList>
    </citation>
    <scope>NUCLEOTIDE SEQUENCE</scope>
</reference>
<keyword evidence="6" id="KW-0862">Zinc</keyword>
<keyword evidence="3" id="KW-0645">Protease</keyword>
<dbReference type="AlphaFoldDB" id="A0A9N9RTE3"/>
<evidence type="ECO:0000256" key="1">
    <source>
        <dbReference type="ARBA" id="ARBA00001947"/>
    </source>
</evidence>
<evidence type="ECO:0000256" key="4">
    <source>
        <dbReference type="ARBA" id="ARBA00022723"/>
    </source>
</evidence>
<feature type="domain" description="Peptidase M16 N-terminal" evidence="8">
    <location>
        <begin position="41"/>
        <end position="155"/>
    </location>
</feature>